<gene>
    <name evidence="1" type="ordered locus">Sterm_3288</name>
</gene>
<keyword evidence="2" id="KW-1185">Reference proteome</keyword>
<evidence type="ECO:0000313" key="2">
    <source>
        <dbReference type="Proteomes" id="UP000000845"/>
    </source>
</evidence>
<accession>D1APU5</accession>
<proteinExistence type="predicted"/>
<dbReference type="EMBL" id="CP001739">
    <property type="protein sequence ID" value="ACZ10129.1"/>
    <property type="molecule type" value="Genomic_DNA"/>
</dbReference>
<dbReference type="KEGG" id="str:Sterm_3288"/>
<dbReference type="RefSeq" id="WP_012862711.1">
    <property type="nucleotide sequence ID" value="NC_013517.1"/>
</dbReference>
<dbReference type="AlphaFoldDB" id="D1APU5"/>
<reference evidence="1 2" key="2">
    <citation type="journal article" date="2010" name="Stand. Genomic Sci.">
        <title>Complete genome sequence of Sebaldella termitidis type strain (NCTC 11300).</title>
        <authorList>
            <person name="Harmon-Smith M."/>
            <person name="Celia L."/>
            <person name="Chertkov O."/>
            <person name="Lapidus A."/>
            <person name="Copeland A."/>
            <person name="Glavina Del Rio T."/>
            <person name="Nolan M."/>
            <person name="Lucas S."/>
            <person name="Tice H."/>
            <person name="Cheng J.F."/>
            <person name="Han C."/>
            <person name="Detter J.C."/>
            <person name="Bruce D."/>
            <person name="Goodwin L."/>
            <person name="Pitluck S."/>
            <person name="Pati A."/>
            <person name="Liolios K."/>
            <person name="Ivanova N."/>
            <person name="Mavromatis K."/>
            <person name="Mikhailova N."/>
            <person name="Chen A."/>
            <person name="Palaniappan K."/>
            <person name="Land M."/>
            <person name="Hauser L."/>
            <person name="Chang Y.J."/>
            <person name="Jeffries C.D."/>
            <person name="Brettin T."/>
            <person name="Goker M."/>
            <person name="Beck B."/>
            <person name="Bristow J."/>
            <person name="Eisen J.A."/>
            <person name="Markowitz V."/>
            <person name="Hugenholtz P."/>
            <person name="Kyrpides N.C."/>
            <person name="Klenk H.P."/>
            <person name="Chen F."/>
        </authorList>
    </citation>
    <scope>NUCLEOTIDE SEQUENCE [LARGE SCALE GENOMIC DNA]</scope>
    <source>
        <strain evidence="2">ATCC 33386 / NCTC 11300</strain>
    </source>
</reference>
<organism evidence="1 2">
    <name type="scientific">Sebaldella termitidis (strain ATCC 33386 / NCTC 11300)</name>
    <dbReference type="NCBI Taxonomy" id="526218"/>
    <lineage>
        <taxon>Bacteria</taxon>
        <taxon>Fusobacteriati</taxon>
        <taxon>Fusobacteriota</taxon>
        <taxon>Fusobacteriia</taxon>
        <taxon>Fusobacteriales</taxon>
        <taxon>Leptotrichiaceae</taxon>
        <taxon>Sebaldella</taxon>
    </lineage>
</organism>
<reference evidence="2" key="1">
    <citation type="submission" date="2009-09" db="EMBL/GenBank/DDBJ databases">
        <title>The complete chromosome of Sebaldella termitidis ATCC 33386.</title>
        <authorList>
            <consortium name="US DOE Joint Genome Institute (JGI-PGF)"/>
            <person name="Lucas S."/>
            <person name="Copeland A."/>
            <person name="Lapidus A."/>
            <person name="Glavina del Rio T."/>
            <person name="Dalin E."/>
            <person name="Tice H."/>
            <person name="Bruce D."/>
            <person name="Goodwin L."/>
            <person name="Pitluck S."/>
            <person name="Kyrpides N."/>
            <person name="Mavromatis K."/>
            <person name="Ivanova N."/>
            <person name="Mikhailova N."/>
            <person name="Sims D."/>
            <person name="Meincke L."/>
            <person name="Brettin T."/>
            <person name="Detter J.C."/>
            <person name="Han C."/>
            <person name="Larimer F."/>
            <person name="Land M."/>
            <person name="Hauser L."/>
            <person name="Markowitz V."/>
            <person name="Cheng J.F."/>
            <person name="Hugenholtz P."/>
            <person name="Woyke T."/>
            <person name="Wu D."/>
            <person name="Eisen J.A."/>
        </authorList>
    </citation>
    <scope>NUCLEOTIDE SEQUENCE [LARGE SCALE GENOMIC DNA]</scope>
    <source>
        <strain evidence="2">ATCC 33386 / NCTC 11300</strain>
    </source>
</reference>
<name>D1APU5_SEBTE</name>
<protein>
    <submittedName>
        <fullName evidence="1">Uncharacterized protein</fullName>
    </submittedName>
</protein>
<dbReference type="Proteomes" id="UP000000845">
    <property type="component" value="Chromosome"/>
</dbReference>
<sequence length="59" mass="7238">MKHSHLEEEIRELYDLLESIETGSKEILELKEDDLIRELERIKYKYFKKGYLACLLHER</sequence>
<dbReference type="HOGENOM" id="CLU_2958123_0_0_0"/>
<evidence type="ECO:0000313" key="1">
    <source>
        <dbReference type="EMBL" id="ACZ10129.1"/>
    </source>
</evidence>